<organism evidence="2 3">
    <name type="scientific">Hyphococcus luteus</name>
    <dbReference type="NCBI Taxonomy" id="2058213"/>
    <lineage>
        <taxon>Bacteria</taxon>
        <taxon>Pseudomonadati</taxon>
        <taxon>Pseudomonadota</taxon>
        <taxon>Alphaproteobacteria</taxon>
        <taxon>Parvularculales</taxon>
        <taxon>Parvularculaceae</taxon>
        <taxon>Hyphococcus</taxon>
    </lineage>
</organism>
<dbReference type="AlphaFoldDB" id="A0A2S7K024"/>
<gene>
    <name evidence="2" type="ORF">CW354_22755</name>
</gene>
<proteinExistence type="predicted"/>
<feature type="compositionally biased region" description="Pro residues" evidence="1">
    <location>
        <begin position="1"/>
        <end position="16"/>
    </location>
</feature>
<name>A0A2S7K024_9PROT</name>
<sequence length="66" mass="6905">MSTPAPPSNRSPPDPPMSVSSPAKPRKVSSSAPVTPIEDSVSFPLPPSISTPRAFKLKTKSLYADA</sequence>
<evidence type="ECO:0000313" key="3">
    <source>
        <dbReference type="Proteomes" id="UP000239504"/>
    </source>
</evidence>
<keyword evidence="3" id="KW-1185">Reference proteome</keyword>
<dbReference type="EMBL" id="PJCH01000017">
    <property type="protein sequence ID" value="PQA85788.1"/>
    <property type="molecule type" value="Genomic_DNA"/>
</dbReference>
<reference evidence="2 3" key="1">
    <citation type="submission" date="2017-12" db="EMBL/GenBank/DDBJ databases">
        <authorList>
            <person name="Hurst M.R.H."/>
        </authorList>
    </citation>
    <scope>NUCLEOTIDE SEQUENCE [LARGE SCALE GENOMIC DNA]</scope>
    <source>
        <strain evidence="2 3">SY-3-19</strain>
    </source>
</reference>
<feature type="region of interest" description="Disordered" evidence="1">
    <location>
        <begin position="1"/>
        <end position="51"/>
    </location>
</feature>
<dbReference type="Proteomes" id="UP000239504">
    <property type="component" value="Unassembled WGS sequence"/>
</dbReference>
<comment type="caution">
    <text evidence="2">The sequence shown here is derived from an EMBL/GenBank/DDBJ whole genome shotgun (WGS) entry which is preliminary data.</text>
</comment>
<evidence type="ECO:0000313" key="2">
    <source>
        <dbReference type="EMBL" id="PQA85788.1"/>
    </source>
</evidence>
<evidence type="ECO:0000256" key="1">
    <source>
        <dbReference type="SAM" id="MobiDB-lite"/>
    </source>
</evidence>
<protein>
    <submittedName>
        <fullName evidence="2">Uncharacterized protein</fullName>
    </submittedName>
</protein>
<accession>A0A2S7K024</accession>